<dbReference type="GeneID" id="6007418"/>
<dbReference type="VEuPathDB" id="FungiDB:CC1G_11806"/>
<gene>
    <name evidence="1" type="ORF">CC1G_11806</name>
</gene>
<evidence type="ECO:0000313" key="2">
    <source>
        <dbReference type="Proteomes" id="UP000001861"/>
    </source>
</evidence>
<evidence type="ECO:0008006" key="3">
    <source>
        <dbReference type="Google" id="ProtNLM"/>
    </source>
</evidence>
<proteinExistence type="predicted"/>
<dbReference type="SUPFAM" id="SSF52047">
    <property type="entry name" value="RNI-like"/>
    <property type="match status" value="1"/>
</dbReference>
<comment type="caution">
    <text evidence="1">The sequence shown here is derived from an EMBL/GenBank/DDBJ whole genome shotgun (WGS) entry which is preliminary data.</text>
</comment>
<accession>A8N813</accession>
<dbReference type="InParanoid" id="A8N813"/>
<dbReference type="AlphaFoldDB" id="A8N813"/>
<sequence length="471" mass="51758">MVWASTIDVPHLSSENEPALHVDTIPASSAAKNRAGSVCRKWRQVITNSPELWDTLKTFLITPISLSHADEDIWTSRRRWTSVEFHYQHFISLCLLGIFGGLPNLCELVITADDPFPRDQPSIGGVPDIVIQGVPKLTHLRIIGGIAPCVPGRAILRQVPHLHILAPISLQPLLELLFAISIDGKLESLVIEEYGEGGRRGFMLDCPEGQALPTEGTLDLKDMTHLSIGTIVLALMGQSDGEFCPKLASLEVDSFTVFDLPDGSSHIEQCSIEDIAGWLTDLASSGVAHQLVHLKLTNIESLDSVLPSLSVTKNLQTLELSVYHYPNPDPDEGEANAKAVQGQRLLTGLMHTDSDDKILPNLTKLTLGLSNLCGPDSSLNLDFDALCRMCRSRLEVEASSGAANATLSQVRIVDPTIPSDDSRRSLNELKKFAKDRGHRDFHIWFEGVTLTDWEKTTAYTLPGWFSWPSLE</sequence>
<dbReference type="KEGG" id="cci:CC1G_11806"/>
<dbReference type="EMBL" id="AACS02000003">
    <property type="protein sequence ID" value="EAU90852.1"/>
    <property type="molecule type" value="Genomic_DNA"/>
</dbReference>
<dbReference type="RefSeq" id="XP_001830969.1">
    <property type="nucleotide sequence ID" value="XM_001830917.1"/>
</dbReference>
<dbReference type="Proteomes" id="UP000001861">
    <property type="component" value="Unassembled WGS sequence"/>
</dbReference>
<keyword evidence="2" id="KW-1185">Reference proteome</keyword>
<organism evidence="1 2">
    <name type="scientific">Coprinopsis cinerea (strain Okayama-7 / 130 / ATCC MYA-4618 / FGSC 9003)</name>
    <name type="common">Inky cap fungus</name>
    <name type="synonym">Hormographiella aspergillata</name>
    <dbReference type="NCBI Taxonomy" id="240176"/>
    <lineage>
        <taxon>Eukaryota</taxon>
        <taxon>Fungi</taxon>
        <taxon>Dikarya</taxon>
        <taxon>Basidiomycota</taxon>
        <taxon>Agaricomycotina</taxon>
        <taxon>Agaricomycetes</taxon>
        <taxon>Agaricomycetidae</taxon>
        <taxon>Agaricales</taxon>
        <taxon>Agaricineae</taxon>
        <taxon>Psathyrellaceae</taxon>
        <taxon>Coprinopsis</taxon>
    </lineage>
</organism>
<name>A8N813_COPC7</name>
<reference evidence="1 2" key="1">
    <citation type="journal article" date="2010" name="Proc. Natl. Acad. Sci. U.S.A.">
        <title>Insights into evolution of multicellular fungi from the assembled chromosomes of the mushroom Coprinopsis cinerea (Coprinus cinereus).</title>
        <authorList>
            <person name="Stajich J.E."/>
            <person name="Wilke S.K."/>
            <person name="Ahren D."/>
            <person name="Au C.H."/>
            <person name="Birren B.W."/>
            <person name="Borodovsky M."/>
            <person name="Burns C."/>
            <person name="Canback B."/>
            <person name="Casselton L.A."/>
            <person name="Cheng C.K."/>
            <person name="Deng J."/>
            <person name="Dietrich F.S."/>
            <person name="Fargo D.C."/>
            <person name="Farman M.L."/>
            <person name="Gathman A.C."/>
            <person name="Goldberg J."/>
            <person name="Guigo R."/>
            <person name="Hoegger P.J."/>
            <person name="Hooker J.B."/>
            <person name="Huggins A."/>
            <person name="James T.Y."/>
            <person name="Kamada T."/>
            <person name="Kilaru S."/>
            <person name="Kodira C."/>
            <person name="Kues U."/>
            <person name="Kupfer D."/>
            <person name="Kwan H.S."/>
            <person name="Lomsadze A."/>
            <person name="Li W."/>
            <person name="Lilly W.W."/>
            <person name="Ma L.J."/>
            <person name="Mackey A.J."/>
            <person name="Manning G."/>
            <person name="Martin F."/>
            <person name="Muraguchi H."/>
            <person name="Natvig D.O."/>
            <person name="Palmerini H."/>
            <person name="Ramesh M.A."/>
            <person name="Rehmeyer C.J."/>
            <person name="Roe B.A."/>
            <person name="Shenoy N."/>
            <person name="Stanke M."/>
            <person name="Ter-Hovhannisyan V."/>
            <person name="Tunlid A."/>
            <person name="Velagapudi R."/>
            <person name="Vision T.J."/>
            <person name="Zeng Q."/>
            <person name="Zolan M.E."/>
            <person name="Pukkila P.J."/>
        </authorList>
    </citation>
    <scope>NUCLEOTIDE SEQUENCE [LARGE SCALE GENOMIC DNA]</scope>
    <source>
        <strain evidence="2">Okayama-7 / 130 / ATCC MYA-4618 / FGSC 9003</strain>
    </source>
</reference>
<protein>
    <recommendedName>
        <fullName evidence="3">F-box domain-containing protein</fullName>
    </recommendedName>
</protein>
<evidence type="ECO:0000313" key="1">
    <source>
        <dbReference type="EMBL" id="EAU90852.1"/>
    </source>
</evidence>